<dbReference type="Proteomes" id="UP000612585">
    <property type="component" value="Unassembled WGS sequence"/>
</dbReference>
<accession>A0A8J3ZDF3</accession>
<gene>
    <name evidence="1" type="ORF">Vau01_082840</name>
</gene>
<dbReference type="EMBL" id="BOPG01000059">
    <property type="protein sequence ID" value="GIJ60768.1"/>
    <property type="molecule type" value="Genomic_DNA"/>
</dbReference>
<keyword evidence="2" id="KW-1185">Reference proteome</keyword>
<protein>
    <submittedName>
        <fullName evidence="1">Uncharacterized protein</fullName>
    </submittedName>
</protein>
<dbReference type="RefSeq" id="WP_204005346.1">
    <property type="nucleotide sequence ID" value="NZ_BOPG01000059.1"/>
</dbReference>
<proteinExistence type="predicted"/>
<evidence type="ECO:0000313" key="1">
    <source>
        <dbReference type="EMBL" id="GIJ60768.1"/>
    </source>
</evidence>
<reference evidence="1" key="1">
    <citation type="submission" date="2021-01" db="EMBL/GenBank/DDBJ databases">
        <title>Whole genome shotgun sequence of Virgisporangium aurantiacum NBRC 16421.</title>
        <authorList>
            <person name="Komaki H."/>
            <person name="Tamura T."/>
        </authorList>
    </citation>
    <scope>NUCLEOTIDE SEQUENCE</scope>
    <source>
        <strain evidence="1">NBRC 16421</strain>
    </source>
</reference>
<sequence length="150" mass="15746">MHTYGSALALIGTGVPDHLVADAEVPVLTGPQAQGDLLVFRRAAPSTVEWRALPAAGLRLVDGEATGNTHWLHAGFASPGVRWAASTLGPQRLGFLFVPPGETALLIHTDEHGANGVGPGTYVVHRKREQVQIPDDEPEPGPAATRLVAD</sequence>
<name>A0A8J3ZDF3_9ACTN</name>
<organism evidence="1 2">
    <name type="scientific">Virgisporangium aurantiacum</name>
    <dbReference type="NCBI Taxonomy" id="175570"/>
    <lineage>
        <taxon>Bacteria</taxon>
        <taxon>Bacillati</taxon>
        <taxon>Actinomycetota</taxon>
        <taxon>Actinomycetes</taxon>
        <taxon>Micromonosporales</taxon>
        <taxon>Micromonosporaceae</taxon>
        <taxon>Virgisporangium</taxon>
    </lineage>
</organism>
<evidence type="ECO:0000313" key="2">
    <source>
        <dbReference type="Proteomes" id="UP000612585"/>
    </source>
</evidence>
<dbReference type="AlphaFoldDB" id="A0A8J3ZDF3"/>
<comment type="caution">
    <text evidence="1">The sequence shown here is derived from an EMBL/GenBank/DDBJ whole genome shotgun (WGS) entry which is preliminary data.</text>
</comment>